<comment type="caution">
    <text evidence="3">The sequence shown here is derived from an EMBL/GenBank/DDBJ whole genome shotgun (WGS) entry which is preliminary data.</text>
</comment>
<keyword evidence="2" id="KW-0812">Transmembrane</keyword>
<protein>
    <recommendedName>
        <fullName evidence="5">Integral membrane protein</fullName>
    </recommendedName>
</protein>
<keyword evidence="2" id="KW-0472">Membrane</keyword>
<name>A0ABP6M2G1_9MICC</name>
<accession>A0ABP6M2G1</accession>
<feature type="transmembrane region" description="Helical" evidence="2">
    <location>
        <begin position="107"/>
        <end position="129"/>
    </location>
</feature>
<feature type="transmembrane region" description="Helical" evidence="2">
    <location>
        <begin position="50"/>
        <end position="75"/>
    </location>
</feature>
<evidence type="ECO:0008006" key="5">
    <source>
        <dbReference type="Google" id="ProtNLM"/>
    </source>
</evidence>
<dbReference type="EMBL" id="BAAAVT010000014">
    <property type="protein sequence ID" value="GAA3069528.1"/>
    <property type="molecule type" value="Genomic_DNA"/>
</dbReference>
<feature type="transmembrane region" description="Helical" evidence="2">
    <location>
        <begin position="82"/>
        <end position="101"/>
    </location>
</feature>
<keyword evidence="4" id="KW-1185">Reference proteome</keyword>
<evidence type="ECO:0000256" key="1">
    <source>
        <dbReference type="SAM" id="MobiDB-lite"/>
    </source>
</evidence>
<evidence type="ECO:0000256" key="2">
    <source>
        <dbReference type="SAM" id="Phobius"/>
    </source>
</evidence>
<organism evidence="3 4">
    <name type="scientific">Nesterenkonia aethiopica</name>
    <dbReference type="NCBI Taxonomy" id="269144"/>
    <lineage>
        <taxon>Bacteria</taxon>
        <taxon>Bacillati</taxon>
        <taxon>Actinomycetota</taxon>
        <taxon>Actinomycetes</taxon>
        <taxon>Micrococcales</taxon>
        <taxon>Micrococcaceae</taxon>
        <taxon>Nesterenkonia</taxon>
    </lineage>
</organism>
<gene>
    <name evidence="3" type="ORF">GCM10010529_22450</name>
</gene>
<feature type="region of interest" description="Disordered" evidence="1">
    <location>
        <begin position="136"/>
        <end position="167"/>
    </location>
</feature>
<keyword evidence="2" id="KW-1133">Transmembrane helix</keyword>
<evidence type="ECO:0000313" key="3">
    <source>
        <dbReference type="EMBL" id="GAA3069528.1"/>
    </source>
</evidence>
<evidence type="ECO:0000313" key="4">
    <source>
        <dbReference type="Proteomes" id="UP001500236"/>
    </source>
</evidence>
<dbReference type="Proteomes" id="UP001500236">
    <property type="component" value="Unassembled WGS sequence"/>
</dbReference>
<dbReference type="RefSeq" id="WP_344681434.1">
    <property type="nucleotide sequence ID" value="NZ_BAAAVT010000014.1"/>
</dbReference>
<sequence>MERHDSGRPRGGLALTLRWLFSAVVILHALMVLAQPFLAGGSLDGHAVPLLAHAAVGGTLILVSMVLVVLGVLAWMPGGGSAWAPVMALGLVILEIAQVSLGHLHLLSIHVPLGVVITLLAAGLCLVALRRPRPHSRRTRTTLPARHDVDPVSHPLARPVPTGGPHG</sequence>
<reference evidence="4" key="1">
    <citation type="journal article" date="2019" name="Int. J. Syst. Evol. Microbiol.">
        <title>The Global Catalogue of Microorganisms (GCM) 10K type strain sequencing project: providing services to taxonomists for standard genome sequencing and annotation.</title>
        <authorList>
            <consortium name="The Broad Institute Genomics Platform"/>
            <consortium name="The Broad Institute Genome Sequencing Center for Infectious Disease"/>
            <person name="Wu L."/>
            <person name="Ma J."/>
        </authorList>
    </citation>
    <scope>NUCLEOTIDE SEQUENCE [LARGE SCALE GENOMIC DNA]</scope>
    <source>
        <strain evidence="4">JCM 14309</strain>
    </source>
</reference>
<feature type="transmembrane region" description="Helical" evidence="2">
    <location>
        <begin position="12"/>
        <end position="38"/>
    </location>
</feature>
<proteinExistence type="predicted"/>